<dbReference type="SMART" id="SM00880">
    <property type="entry name" value="CHAD"/>
    <property type="match status" value="1"/>
</dbReference>
<name>A0A1W2BQV0_9HYPH</name>
<organism evidence="3 4">
    <name type="scientific">Fulvimarina manganoxydans</name>
    <dbReference type="NCBI Taxonomy" id="937218"/>
    <lineage>
        <taxon>Bacteria</taxon>
        <taxon>Pseudomonadati</taxon>
        <taxon>Pseudomonadota</taxon>
        <taxon>Alphaproteobacteria</taxon>
        <taxon>Hyphomicrobiales</taxon>
        <taxon>Aurantimonadaceae</taxon>
        <taxon>Fulvimarina</taxon>
    </lineage>
</organism>
<dbReference type="InterPro" id="IPR038186">
    <property type="entry name" value="CHAD_dom_sf"/>
</dbReference>
<dbReference type="PANTHER" id="PTHR39339">
    <property type="entry name" value="SLR1444 PROTEIN"/>
    <property type="match status" value="1"/>
</dbReference>
<gene>
    <name evidence="3" type="ORF">SAMN06297251_10750</name>
</gene>
<feature type="domain" description="CHAD" evidence="2">
    <location>
        <begin position="4"/>
        <end position="291"/>
    </location>
</feature>
<feature type="region of interest" description="Disordered" evidence="1">
    <location>
        <begin position="308"/>
        <end position="329"/>
    </location>
</feature>
<dbReference type="EMBL" id="FWXR01000007">
    <property type="protein sequence ID" value="SMC75012.1"/>
    <property type="molecule type" value="Genomic_DNA"/>
</dbReference>
<dbReference type="PANTHER" id="PTHR39339:SF1">
    <property type="entry name" value="CHAD DOMAIN-CONTAINING PROTEIN"/>
    <property type="match status" value="1"/>
</dbReference>
<evidence type="ECO:0000259" key="2">
    <source>
        <dbReference type="PROSITE" id="PS51708"/>
    </source>
</evidence>
<keyword evidence="4" id="KW-1185">Reference proteome</keyword>
<dbReference type="STRING" id="937218.SAMN06297251_10750"/>
<evidence type="ECO:0000313" key="4">
    <source>
        <dbReference type="Proteomes" id="UP000192656"/>
    </source>
</evidence>
<accession>A0A1W2BQV0</accession>
<dbReference type="AlphaFoldDB" id="A0A1W2BQV0"/>
<dbReference type="Pfam" id="PF05235">
    <property type="entry name" value="CHAD"/>
    <property type="match status" value="1"/>
</dbReference>
<proteinExistence type="predicted"/>
<sequence length="329" mass="36723">MAYKIDPAKPLDAQLRHVAIQQIDRAADTLSALGDDPHEAIHEARKRFKKLRGLIRLLRPADEQLYKSLNALFRDAAKGLSDVRDKAALVEAIDKLEAHFAGEVATDAFGPVRAKLTADRDKAMETSAAHQGEAVETALVNLAKAKTQMEGFVIGDGRRKVKREVQLIAEGMAQTYGRARKAHKTAKRSRQADDLHELRKRMKYHWMHLRLVSPLWPDGFEPAIKLAKAIADDLGDDHDYAVFRAGLTETPESFGDPQSLSVVLALMDRRQSELRQGSLDAARRLLIEREDAFEERIEGLYRHGAEIASRDTGMPAEAPDLAERRRASA</sequence>
<dbReference type="InterPro" id="IPR007899">
    <property type="entry name" value="CHAD_dom"/>
</dbReference>
<dbReference type="RefSeq" id="WP_170923234.1">
    <property type="nucleotide sequence ID" value="NZ_FWXR01000007.1"/>
</dbReference>
<evidence type="ECO:0000313" key="3">
    <source>
        <dbReference type="EMBL" id="SMC75012.1"/>
    </source>
</evidence>
<dbReference type="Proteomes" id="UP000192656">
    <property type="component" value="Unassembled WGS sequence"/>
</dbReference>
<reference evidence="3 4" key="1">
    <citation type="submission" date="2017-04" db="EMBL/GenBank/DDBJ databases">
        <authorList>
            <person name="Afonso C.L."/>
            <person name="Miller P.J."/>
            <person name="Scott M.A."/>
            <person name="Spackman E."/>
            <person name="Goraichik I."/>
            <person name="Dimitrov K.M."/>
            <person name="Suarez D.L."/>
            <person name="Swayne D.E."/>
        </authorList>
    </citation>
    <scope>NUCLEOTIDE SEQUENCE [LARGE SCALE GENOMIC DNA]</scope>
    <source>
        <strain evidence="3 4">CGMCC 1.10972</strain>
    </source>
</reference>
<protein>
    <submittedName>
        <fullName evidence="3">CHAD domain-containing protein</fullName>
    </submittedName>
</protein>
<dbReference type="Gene3D" id="1.40.20.10">
    <property type="entry name" value="CHAD domain"/>
    <property type="match status" value="1"/>
</dbReference>
<evidence type="ECO:0000256" key="1">
    <source>
        <dbReference type="SAM" id="MobiDB-lite"/>
    </source>
</evidence>
<dbReference type="PROSITE" id="PS51708">
    <property type="entry name" value="CHAD"/>
    <property type="match status" value="1"/>
</dbReference>